<name>A0A4R6NXU4_9GAMM</name>
<proteinExistence type="predicted"/>
<sequence>FLPMEACVNPATRRLLPENLEASPVRAGSSHETEYVLRTKKLLQSDEEKVKIRAVG</sequence>
<dbReference type="Proteomes" id="UP000295531">
    <property type="component" value="Unassembled WGS sequence"/>
</dbReference>
<reference evidence="1 2" key="1">
    <citation type="submission" date="2019-03" db="EMBL/GenBank/DDBJ databases">
        <title>Freshwater and sediment microbial communities from various areas in North America, analyzing microbe dynamics in response to fracking.</title>
        <authorList>
            <person name="Lamendella R."/>
        </authorList>
    </citation>
    <scope>NUCLEOTIDE SEQUENCE [LARGE SCALE GENOMIC DNA]</scope>
    <source>
        <strain evidence="1 2">18_TX</strain>
    </source>
</reference>
<dbReference type="EMBL" id="SNXI01000024">
    <property type="protein sequence ID" value="TDP28005.1"/>
    <property type="molecule type" value="Genomic_DNA"/>
</dbReference>
<gene>
    <name evidence="1" type="ORF">DEU29_1241</name>
</gene>
<protein>
    <submittedName>
        <fullName evidence="1">Uncharacterized protein</fullName>
    </submittedName>
</protein>
<dbReference type="AlphaFoldDB" id="A0A4R6NXU4"/>
<keyword evidence="2" id="KW-1185">Reference proteome</keyword>
<feature type="non-terminal residue" evidence="1">
    <location>
        <position position="1"/>
    </location>
</feature>
<evidence type="ECO:0000313" key="1">
    <source>
        <dbReference type="EMBL" id="TDP28005.1"/>
    </source>
</evidence>
<organism evidence="1 2">
    <name type="scientific">Idiomarina aquatica</name>
    <dbReference type="NCBI Taxonomy" id="1327752"/>
    <lineage>
        <taxon>Bacteria</taxon>
        <taxon>Pseudomonadati</taxon>
        <taxon>Pseudomonadota</taxon>
        <taxon>Gammaproteobacteria</taxon>
        <taxon>Alteromonadales</taxon>
        <taxon>Idiomarinaceae</taxon>
        <taxon>Idiomarina</taxon>
    </lineage>
</organism>
<comment type="caution">
    <text evidence="1">The sequence shown here is derived from an EMBL/GenBank/DDBJ whole genome shotgun (WGS) entry which is preliminary data.</text>
</comment>
<accession>A0A4R6NXU4</accession>
<evidence type="ECO:0000313" key="2">
    <source>
        <dbReference type="Proteomes" id="UP000295531"/>
    </source>
</evidence>